<comment type="caution">
    <text evidence="6">The sequence shown here is derived from an EMBL/GenBank/DDBJ whole genome shotgun (WGS) entry which is preliminary data.</text>
</comment>
<dbReference type="InterPro" id="IPR001684">
    <property type="entry name" value="Ribosomal_bL27"/>
</dbReference>
<dbReference type="Pfam" id="PF01016">
    <property type="entry name" value="Ribosomal_L27"/>
    <property type="match status" value="1"/>
</dbReference>
<dbReference type="PRINTS" id="PR00063">
    <property type="entry name" value="RIBOSOMALL27"/>
</dbReference>
<evidence type="ECO:0000256" key="2">
    <source>
        <dbReference type="ARBA" id="ARBA00022980"/>
    </source>
</evidence>
<dbReference type="Proteomes" id="UP000251213">
    <property type="component" value="Unassembled WGS sequence"/>
</dbReference>
<dbReference type="EMBL" id="QJKK01000001">
    <property type="protein sequence ID" value="RAL26644.1"/>
    <property type="molecule type" value="Genomic_DNA"/>
</dbReference>
<keyword evidence="3 5" id="KW-0687">Ribonucleoprotein</keyword>
<reference evidence="6 7" key="1">
    <citation type="submission" date="2018-06" db="EMBL/GenBank/DDBJ databases">
        <title>Thermoflavimicrobium daqus sp. nov., a thermophilic microbe isolated from Moutai-flavour Daqu.</title>
        <authorList>
            <person name="Wang X."/>
            <person name="Zhou H."/>
        </authorList>
    </citation>
    <scope>NUCLEOTIDE SEQUENCE [LARGE SCALE GENOMIC DNA]</scope>
    <source>
        <strain evidence="6 7">FBKL4.011</strain>
    </source>
</reference>
<dbReference type="PANTHER" id="PTHR15893:SF0">
    <property type="entry name" value="LARGE RIBOSOMAL SUBUNIT PROTEIN BL27M"/>
    <property type="match status" value="1"/>
</dbReference>
<dbReference type="GO" id="GO:0006412">
    <property type="term" value="P:translation"/>
    <property type="evidence" value="ECO:0007669"/>
    <property type="project" value="UniProtKB-UniRule"/>
</dbReference>
<dbReference type="Gene3D" id="2.40.50.100">
    <property type="match status" value="1"/>
</dbReference>
<keyword evidence="2 5" id="KW-0689">Ribosomal protein</keyword>
<dbReference type="HAMAP" id="MF_00539">
    <property type="entry name" value="Ribosomal_bL27"/>
    <property type="match status" value="1"/>
</dbReference>
<comment type="similarity">
    <text evidence="1 5">Belongs to the bacterial ribosomal protein bL27 family.</text>
</comment>
<evidence type="ECO:0000256" key="4">
    <source>
        <dbReference type="ARBA" id="ARBA00035175"/>
    </source>
</evidence>
<proteinExistence type="inferred from homology"/>
<evidence type="ECO:0000313" key="7">
    <source>
        <dbReference type="Proteomes" id="UP000251213"/>
    </source>
</evidence>
<dbReference type="PROSITE" id="PS00831">
    <property type="entry name" value="RIBOSOMAL_L27"/>
    <property type="match status" value="1"/>
</dbReference>
<organism evidence="6 7">
    <name type="scientific">Thermoflavimicrobium daqui</name>
    <dbReference type="NCBI Taxonomy" id="2137476"/>
    <lineage>
        <taxon>Bacteria</taxon>
        <taxon>Bacillati</taxon>
        <taxon>Bacillota</taxon>
        <taxon>Bacilli</taxon>
        <taxon>Bacillales</taxon>
        <taxon>Thermoactinomycetaceae</taxon>
        <taxon>Thermoflavimicrobium</taxon>
    </lineage>
</organism>
<dbReference type="InterPro" id="IPR018261">
    <property type="entry name" value="Ribosomal_bL27_CS"/>
</dbReference>
<reference evidence="6 7" key="2">
    <citation type="submission" date="2018-06" db="EMBL/GenBank/DDBJ databases">
        <authorList>
            <person name="Zhirakovskaya E."/>
        </authorList>
    </citation>
    <scope>NUCLEOTIDE SEQUENCE [LARGE SCALE GENOMIC DNA]</scope>
    <source>
        <strain evidence="6 7">FBKL4.011</strain>
    </source>
</reference>
<dbReference type="FunFam" id="2.40.50.100:FF:000004">
    <property type="entry name" value="50S ribosomal protein L27"/>
    <property type="match status" value="1"/>
</dbReference>
<evidence type="ECO:0000313" key="6">
    <source>
        <dbReference type="EMBL" id="RAL26644.1"/>
    </source>
</evidence>
<dbReference type="AlphaFoldDB" id="A0A364K8M7"/>
<protein>
    <recommendedName>
        <fullName evidence="4 5">Large ribosomal subunit protein bL27</fullName>
    </recommendedName>
</protein>
<dbReference type="RefSeq" id="WP_113657249.1">
    <property type="nucleotide sequence ID" value="NZ_KZ845663.1"/>
</dbReference>
<name>A0A364K8M7_9BACL</name>
<gene>
    <name evidence="5" type="primary">rpmA</name>
    <name evidence="6" type="ORF">DL897_00925</name>
</gene>
<dbReference type="OrthoDB" id="9803474at2"/>
<sequence>MLKMNLQYFASKKGVGSTKNGRDSISKRLGVKRGDGQFVLAGNILVRQRGTKIHPGAGVGRGGDDTLFAKVDGVVRFERFGRNKKRVSVYPVAQVQAAAAQA</sequence>
<dbReference type="SUPFAM" id="SSF110324">
    <property type="entry name" value="Ribosomal L27 protein-like"/>
    <property type="match status" value="1"/>
</dbReference>
<dbReference type="NCBIfam" id="TIGR00062">
    <property type="entry name" value="L27"/>
    <property type="match status" value="1"/>
</dbReference>
<dbReference type="GO" id="GO:0003735">
    <property type="term" value="F:structural constituent of ribosome"/>
    <property type="evidence" value="ECO:0007669"/>
    <property type="project" value="InterPro"/>
</dbReference>
<dbReference type="PANTHER" id="PTHR15893">
    <property type="entry name" value="RIBOSOMAL PROTEIN L27"/>
    <property type="match status" value="1"/>
</dbReference>
<evidence type="ECO:0000256" key="1">
    <source>
        <dbReference type="ARBA" id="ARBA00010797"/>
    </source>
</evidence>
<keyword evidence="7" id="KW-1185">Reference proteome</keyword>
<dbReference type="GO" id="GO:0022625">
    <property type="term" value="C:cytosolic large ribosomal subunit"/>
    <property type="evidence" value="ECO:0007669"/>
    <property type="project" value="TreeGrafter"/>
</dbReference>
<evidence type="ECO:0000256" key="5">
    <source>
        <dbReference type="HAMAP-Rule" id="MF_00539"/>
    </source>
</evidence>
<evidence type="ECO:0000256" key="3">
    <source>
        <dbReference type="ARBA" id="ARBA00023274"/>
    </source>
</evidence>
<accession>A0A364K8M7</accession>